<name>A0A1H3QJ97_9BACT</name>
<evidence type="ECO:0000313" key="1">
    <source>
        <dbReference type="EMBL" id="SDZ13055.1"/>
    </source>
</evidence>
<keyword evidence="2" id="KW-1185">Reference proteome</keyword>
<gene>
    <name evidence="1" type="ORF">SAMN05444412_106111</name>
</gene>
<dbReference type="EMBL" id="FNQC01000006">
    <property type="protein sequence ID" value="SDZ13055.1"/>
    <property type="molecule type" value="Genomic_DNA"/>
</dbReference>
<dbReference type="NCBIfam" id="NF035938">
    <property type="entry name" value="EboA_domain"/>
    <property type="match status" value="1"/>
</dbReference>
<dbReference type="InterPro" id="IPR047715">
    <property type="entry name" value="EboA_dom"/>
</dbReference>
<reference evidence="1 2" key="1">
    <citation type="submission" date="2016-10" db="EMBL/GenBank/DDBJ databases">
        <authorList>
            <person name="Varghese N."/>
            <person name="Submissions S."/>
        </authorList>
    </citation>
    <scope>NUCLEOTIDE SEQUENCE [LARGE SCALE GENOMIC DNA]</scope>
    <source>
        <strain evidence="1 2">DSM 17997</strain>
    </source>
</reference>
<evidence type="ECO:0008006" key="3">
    <source>
        <dbReference type="Google" id="ProtNLM"/>
    </source>
</evidence>
<evidence type="ECO:0000313" key="2">
    <source>
        <dbReference type="Proteomes" id="UP000199663"/>
    </source>
</evidence>
<protein>
    <recommendedName>
        <fullName evidence="3">ERAP1-like C-terminal domain-containing protein</fullName>
    </recommendedName>
</protein>
<comment type="caution">
    <text evidence="1">The sequence shown here is derived from an EMBL/GenBank/DDBJ whole genome shotgun (WGS) entry which is preliminary data.</text>
</comment>
<proteinExistence type="predicted"/>
<accession>A0A1H3QJ97</accession>
<dbReference type="Proteomes" id="UP000199663">
    <property type="component" value="Unassembled WGS sequence"/>
</dbReference>
<organism evidence="1 2">
    <name type="scientific">Rhodonellum ikkaensis</name>
    <dbReference type="NCBI Taxonomy" id="336829"/>
    <lineage>
        <taxon>Bacteria</taxon>
        <taxon>Pseudomonadati</taxon>
        <taxon>Bacteroidota</taxon>
        <taxon>Cytophagia</taxon>
        <taxon>Cytophagales</taxon>
        <taxon>Cytophagaceae</taxon>
        <taxon>Rhodonellum</taxon>
    </lineage>
</organism>
<sequence length="302" mass="34870">MIHLSMDLEKTKTFLLEILKMNAEPKSLDWLALQKEKIGEDTSYMKFYLAFGMASRYFKKNLMDLSETKIQKAKTLVEGFSPESWDQLQTARSYLLLHFGIADASAWVDAINKLFETADMHEQQSLYAALPLMPFREEMVERAVEGLRTNIASVFDAIALDNPYPSQYMEERAWNQMVLKAVFMQRPLYRIQGADKRANPTLAKILVDFAHERWAAGRKVMPELWRFVGPYLDIQNFGDIEKVIHSSDPLEKNAALLACHQSGFVPANSLLKQFPKVQREIQQGELTWEKIGREFENLSRPQ</sequence>